<dbReference type="RefSeq" id="XP_024677110.1">
    <property type="nucleotide sequence ID" value="XM_024830490.1"/>
</dbReference>
<dbReference type="GO" id="GO:0004828">
    <property type="term" value="F:serine-tRNA ligase activity"/>
    <property type="evidence" value="ECO:0007669"/>
    <property type="project" value="UniProtKB-EC"/>
</dbReference>
<dbReference type="InterPro" id="IPR017853">
    <property type="entry name" value="GH"/>
</dbReference>
<evidence type="ECO:0000256" key="7">
    <source>
        <dbReference type="ARBA" id="ARBA00022801"/>
    </source>
</evidence>
<dbReference type="FunFam" id="1.10.287.40:FF:000011">
    <property type="entry name" value="Serine--tRNA ligase, mitochondrial"/>
    <property type="match status" value="1"/>
</dbReference>
<reference evidence="17" key="1">
    <citation type="journal article" date="2018" name="Proc. Natl. Acad. Sci. U.S.A.">
        <title>Linking secondary metabolites to gene clusters through genome sequencing of six diverse Aspergillus species.</title>
        <authorList>
            <person name="Kaerboelling I."/>
            <person name="Vesth T.C."/>
            <person name="Frisvad J.C."/>
            <person name="Nybo J.L."/>
            <person name="Theobald S."/>
            <person name="Kuo A."/>
            <person name="Bowyer P."/>
            <person name="Matsuda Y."/>
            <person name="Mondo S."/>
            <person name="Lyhne E.K."/>
            <person name="Kogle M.E."/>
            <person name="Clum A."/>
            <person name="Lipzen A."/>
            <person name="Salamov A."/>
            <person name="Ngan C.Y."/>
            <person name="Daum C."/>
            <person name="Chiniquy J."/>
            <person name="Barry K."/>
            <person name="LaButti K."/>
            <person name="Haridas S."/>
            <person name="Simmons B.A."/>
            <person name="Magnuson J.K."/>
            <person name="Mortensen U.H."/>
            <person name="Larsen T.O."/>
            <person name="Grigoriev I.V."/>
            <person name="Baker S.E."/>
            <person name="Andersen M.R."/>
        </authorList>
    </citation>
    <scope>NUCLEOTIDE SEQUENCE [LARGE SCALE GENOMIC DNA]</scope>
    <source>
        <strain evidence="17">IBT 16806</strain>
    </source>
</reference>
<dbReference type="VEuPathDB" id="FungiDB:P174DRAFT_465031"/>
<evidence type="ECO:0000256" key="5">
    <source>
        <dbReference type="ARBA" id="ARBA00022598"/>
    </source>
</evidence>
<dbReference type="PANTHER" id="PTHR31084:SF18">
    <property type="entry name" value="GLYCOSYL HYDROLASE FAMILY 95 N-TERMINAL DOMAIN-CONTAINING PROTEIN"/>
    <property type="match status" value="1"/>
</dbReference>
<keyword evidence="7" id="KW-0378">Hydrolase</keyword>
<organism evidence="16 17">
    <name type="scientific">Aspergillus novofumigatus (strain IBT 16806)</name>
    <dbReference type="NCBI Taxonomy" id="1392255"/>
    <lineage>
        <taxon>Eukaryota</taxon>
        <taxon>Fungi</taxon>
        <taxon>Dikarya</taxon>
        <taxon>Ascomycota</taxon>
        <taxon>Pezizomycotina</taxon>
        <taxon>Eurotiomycetes</taxon>
        <taxon>Eurotiomycetidae</taxon>
        <taxon>Eurotiales</taxon>
        <taxon>Aspergillaceae</taxon>
        <taxon>Aspergillus</taxon>
        <taxon>Aspergillus subgen. Fumigati</taxon>
    </lineage>
</organism>
<dbReference type="InterPro" id="IPR008928">
    <property type="entry name" value="6-hairpin_glycosidase_sf"/>
</dbReference>
<dbReference type="InterPro" id="IPR006195">
    <property type="entry name" value="aa-tRNA-synth_II"/>
</dbReference>
<dbReference type="InterPro" id="IPR002317">
    <property type="entry name" value="Ser-tRNA-ligase_type_1"/>
</dbReference>
<dbReference type="Gene3D" id="1.50.10.10">
    <property type="match status" value="1"/>
</dbReference>
<dbReference type="Pfam" id="PF00232">
    <property type="entry name" value="Glyco_hydro_1"/>
    <property type="match status" value="1"/>
</dbReference>
<evidence type="ECO:0000256" key="6">
    <source>
        <dbReference type="ARBA" id="ARBA00022741"/>
    </source>
</evidence>
<dbReference type="SUPFAM" id="SSF55681">
    <property type="entry name" value="Class II aaRS and biotin synthetases"/>
    <property type="match status" value="1"/>
</dbReference>
<dbReference type="GO" id="GO:0006434">
    <property type="term" value="P:seryl-tRNA aminoacylation"/>
    <property type="evidence" value="ECO:0007669"/>
    <property type="project" value="InterPro"/>
</dbReference>
<evidence type="ECO:0000256" key="12">
    <source>
        <dbReference type="ARBA" id="ARBA00034892"/>
    </source>
</evidence>
<keyword evidence="9" id="KW-0030">Aminoacyl-tRNA synthetase</keyword>
<gene>
    <name evidence="16" type="ORF">P174DRAFT_465031</name>
</gene>
<evidence type="ECO:0000256" key="2">
    <source>
        <dbReference type="ARBA" id="ARBA00010838"/>
    </source>
</evidence>
<dbReference type="GeneID" id="36537816"/>
<dbReference type="Pfam" id="PF22124">
    <property type="entry name" value="Glyco_hydro_95_cat"/>
    <property type="match status" value="1"/>
</dbReference>
<dbReference type="FunFam" id="3.30.930.10:FF:000069">
    <property type="entry name" value="Seryl-tRNA synthetase"/>
    <property type="match status" value="1"/>
</dbReference>
<dbReference type="EC" id="3.2.1.21" evidence="3"/>
<dbReference type="InterPro" id="IPR015866">
    <property type="entry name" value="Ser-tRNA-synth_1_N"/>
</dbReference>
<dbReference type="PROSITE" id="PS50862">
    <property type="entry name" value="AA_TRNA_LIGASE_II"/>
    <property type="match status" value="1"/>
</dbReference>
<evidence type="ECO:0000256" key="14">
    <source>
        <dbReference type="SAM" id="Coils"/>
    </source>
</evidence>
<dbReference type="PANTHER" id="PTHR31084">
    <property type="entry name" value="ALPHA-L-FUCOSIDASE 2"/>
    <property type="match status" value="1"/>
</dbReference>
<evidence type="ECO:0000256" key="4">
    <source>
        <dbReference type="ARBA" id="ARBA00012840"/>
    </source>
</evidence>
<evidence type="ECO:0000256" key="1">
    <source>
        <dbReference type="ARBA" id="ARBA00000448"/>
    </source>
</evidence>
<dbReference type="SUPFAM" id="SSF48208">
    <property type="entry name" value="Six-hairpin glycosidases"/>
    <property type="match status" value="1"/>
</dbReference>
<evidence type="ECO:0000256" key="13">
    <source>
        <dbReference type="ARBA" id="ARBA00056775"/>
    </source>
</evidence>
<dbReference type="PRINTS" id="PR00981">
    <property type="entry name" value="TRNASYNTHSER"/>
</dbReference>
<comment type="catalytic activity">
    <reaction evidence="1">
        <text>Hydrolysis of terminal, non-reducing beta-D-glucosyl residues with release of beta-D-glucose.</text>
        <dbReference type="EC" id="3.2.1.21"/>
    </reaction>
</comment>
<keyword evidence="6" id="KW-0547">Nucleotide-binding</keyword>
<dbReference type="OrthoDB" id="2848340at2759"/>
<dbReference type="Gene3D" id="3.20.20.80">
    <property type="entry name" value="Glycosidases"/>
    <property type="match status" value="1"/>
</dbReference>
<comment type="function">
    <text evidence="13">Plays an important role in cellulose degradation. Shows hydrolytic activity against several glycosidic compounds.</text>
</comment>
<dbReference type="GO" id="GO:0080079">
    <property type="term" value="F:cellobiose glucosidase activity"/>
    <property type="evidence" value="ECO:0007669"/>
    <property type="project" value="UniProtKB-ARBA"/>
</dbReference>
<comment type="caution">
    <text evidence="16">The sequence shown here is derived from an EMBL/GenBank/DDBJ whole genome shotgun (WGS) entry which is preliminary data.</text>
</comment>
<feature type="domain" description="Aminoacyl-transfer RNA synthetases class-II family profile" evidence="15">
    <location>
        <begin position="1335"/>
        <end position="1629"/>
    </location>
</feature>
<dbReference type="Pfam" id="PF02403">
    <property type="entry name" value="Seryl_tRNA_N"/>
    <property type="match status" value="1"/>
</dbReference>
<dbReference type="InterPro" id="IPR054363">
    <property type="entry name" value="GH95_cat"/>
</dbReference>
<evidence type="ECO:0000259" key="15">
    <source>
        <dbReference type="PROSITE" id="PS50862"/>
    </source>
</evidence>
<keyword evidence="17" id="KW-1185">Reference proteome</keyword>
<dbReference type="FunFam" id="3.20.20.80:FF:000011">
    <property type="entry name" value="Cytosolic beta-glucosidase"/>
    <property type="match status" value="1"/>
</dbReference>
<dbReference type="InterPro" id="IPR045864">
    <property type="entry name" value="aa-tRNA-synth_II/BPL/LPL"/>
</dbReference>
<dbReference type="Proteomes" id="UP000234474">
    <property type="component" value="Unassembled WGS sequence"/>
</dbReference>
<name>A0A2I1BSZ2_ASPN1</name>
<dbReference type="GO" id="GO:0030245">
    <property type="term" value="P:cellulose catabolic process"/>
    <property type="evidence" value="ECO:0007669"/>
    <property type="project" value="UniProtKB-ARBA"/>
</dbReference>
<dbReference type="EMBL" id="MSZS01000013">
    <property type="protein sequence ID" value="PKX88515.1"/>
    <property type="molecule type" value="Genomic_DNA"/>
</dbReference>
<dbReference type="EC" id="6.1.1.11" evidence="4"/>
<dbReference type="Pfam" id="PF14498">
    <property type="entry name" value="Glyco_hyd_65N_2"/>
    <property type="match status" value="1"/>
</dbReference>
<proteinExistence type="inferred from homology"/>
<accession>A0A2I1BSZ2</accession>
<keyword evidence="10" id="KW-0326">Glycosidase</keyword>
<dbReference type="InterPro" id="IPR001360">
    <property type="entry name" value="Glyco_hydro_1"/>
</dbReference>
<keyword evidence="5" id="KW-0436">Ligase</keyword>
<dbReference type="FunFam" id="1.50.10.10:FF:000028">
    <property type="entry name" value="Alpha-L-fucosidase 2"/>
    <property type="match status" value="1"/>
</dbReference>
<evidence type="ECO:0000313" key="17">
    <source>
        <dbReference type="Proteomes" id="UP000234474"/>
    </source>
</evidence>
<dbReference type="GO" id="GO:0004560">
    <property type="term" value="F:alpha-L-fucosidase activity"/>
    <property type="evidence" value="ECO:0007669"/>
    <property type="project" value="TreeGrafter"/>
</dbReference>
<evidence type="ECO:0000256" key="10">
    <source>
        <dbReference type="ARBA" id="ARBA00023295"/>
    </source>
</evidence>
<dbReference type="InterPro" id="IPR010978">
    <property type="entry name" value="tRNA-bd_arm"/>
</dbReference>
<sequence length="1646" mass="185084">MSELWYQQPASNWEEALPVGNGRLGAMVYGRTDTEMLQLNEDSVWYGGPQNRVPRDAFEYLPRLRSLIREGNHAEAEKLVRLAFFSHPISQRHYEPLGTLFLDFGHAPEYTQNYRRSLDIERATSRVEYEHKAVKVRRDVIASNPDGVIAIRVQASQKTEFALRLTRMSELEYETNEYLDDVTAECRTITMHITPGGHKSNRACCMVKVRTADDQDSVTQIGNKLLVNAQDALVLISAQTTYRCDDIDKEASSDLETALLHSTDEIWERHVNDYRSLYGRMELHLSPDNCDMPTDKRIKNSRDPGLIAVYHNYCRYLLISCSRNEDKALPATLQGIWNPSFHPAWGCKYTININLQMNYWPANVCNLSDCEMPLFSLLERVAKSGEETAQKMYGCRGWVAHHCTDIWADTSPVDTWMPATLWPLGGAWLCVHIWDHFRFTCDKEFLQRMFPILQGCVQFLLDFLVEDASGEYLVTNPSLSPENTFYDKNGGRGVLCEGSTIDIQIVNAVLSAYLKSVEELEIEAKLASAALDALHRLPPLRIGSFGQLQEWASDYAEVEPGHRHVSHLWALHPGGTVSPETTPKIADACSVTLHRREAHGGGHTGWSRAWLINLHARLLASEECAKHVDLLLAQSTLPNLLDTHPPFQIDGNFGAGAGILEMLLQSHEEGIIRLLPACPRAWSSGSLRNVCARGGFKLDFGWENGLERRDMDLQSVQDLKGVLRSDFFHGYATAAAQVEGAWNKDGKGQSIWDTFAHTPGKVKDGSTADDAVRSYDLYKEDVALMKSYGVNAYRFSLSWSRIIPLGGCDDPVNEKGIEYYSNLVDELLRNGITPFVTLFHWDTPQALEDRYGGMLNQKKFVPDFVNYARVCFERLGDRVKHWITFNEPGVYTLAGYAAGVHAPGRSSFRDRNEEGDSSTEPFIVAHTELVAHGHVSHLYKQEFQPHQQGTIGITLHGNWSEPWDEADPLDQEAAERAREFEIAWFADPLYKTGDYPASMRAQLGDRLPKFTPEESKLVLGSSEFYGMNTYTSFFVKHKTTPADINDHKGNVEIHDFNIQGVPRGEESDTEWLRAAPWGFRKLLNWIWSRYQMPIYVTENGTTAKGETAPTPGVLNDQFRIRFFEGYVGWALARAVKEDGIDIRSYFAWTFTDNWGRLTSRLTRRNFTASARNSELLRPATAPKPTPDIKHIRQNAELYSKNSVHRNYPAHADYPYKIQELSEEARRLDQDLKTPRSRIKQLEKTIANLAASARQDGASSAIEEELASLRSEAQRLKDESHAMNTRRTTCTEEIQRLALSLPNLSSPDTPVGDDPKLVTYINFDPQSPPEWVSRPDPSRSHVAIGTALELIDFTSSATTTGWGWYFLINEGALLEQALVQYALSVARNRGWKVVSPPSIVYSYIAEACGFQPRDQHNEQQIWAIEQSDKDKSKPQRSLTGTAEIPLAAMYAGRDLDASSLPLKLVGASRCYRAEAGSRGVDTKGLYRVHEFTKVELFGWADTLPATSSSSNDLFAELLDIQTEILTALNLPCRVLEMPTTDLGASASRKRDIEALFPSSADLESGWGEVTSASICTDYQSRRLGTRVRGGSAKESRFPHTVNGTAMAVPRVLAAILENGWDEKRKVVVIPEVLRKWMGGLEVIGEKS</sequence>
<keyword evidence="14" id="KW-0175">Coiled coil</keyword>
<dbReference type="InterPro" id="IPR027414">
    <property type="entry name" value="GH95_N_dom"/>
</dbReference>
<evidence type="ECO:0000256" key="8">
    <source>
        <dbReference type="ARBA" id="ARBA00022840"/>
    </source>
</evidence>
<evidence type="ECO:0000256" key="9">
    <source>
        <dbReference type="ARBA" id="ARBA00023146"/>
    </source>
</evidence>
<evidence type="ECO:0000256" key="3">
    <source>
        <dbReference type="ARBA" id="ARBA00012744"/>
    </source>
</evidence>
<dbReference type="InterPro" id="IPR012341">
    <property type="entry name" value="6hp_glycosidase-like_sf"/>
</dbReference>
<keyword evidence="8" id="KW-0067">ATP-binding</keyword>
<dbReference type="Gene3D" id="3.30.930.10">
    <property type="entry name" value="Bira Bifunctional Protein, Domain 2"/>
    <property type="match status" value="1"/>
</dbReference>
<dbReference type="InterPro" id="IPR002314">
    <property type="entry name" value="aa-tRNA-synt_IIb"/>
</dbReference>
<dbReference type="Pfam" id="PF00587">
    <property type="entry name" value="tRNA-synt_2b"/>
    <property type="match status" value="1"/>
</dbReference>
<dbReference type="UniPathway" id="UPA00906">
    <property type="reaction ID" value="UER00895"/>
</dbReference>
<dbReference type="Gene3D" id="1.10.287.40">
    <property type="entry name" value="Serine-tRNA synthetase, tRNA binding domain"/>
    <property type="match status" value="1"/>
</dbReference>
<dbReference type="GO" id="GO:0005524">
    <property type="term" value="F:ATP binding"/>
    <property type="evidence" value="ECO:0007669"/>
    <property type="project" value="UniProtKB-KW"/>
</dbReference>
<dbReference type="SUPFAM" id="SSF51445">
    <property type="entry name" value="(Trans)glycosidases"/>
    <property type="match status" value="1"/>
</dbReference>
<evidence type="ECO:0000256" key="11">
    <source>
        <dbReference type="ARBA" id="ARBA00031113"/>
    </source>
</evidence>
<comment type="similarity">
    <text evidence="2">Belongs to the glycosyl hydrolase 1 family.</text>
</comment>
<dbReference type="InterPro" id="IPR042103">
    <property type="entry name" value="SerRS_1_N_sf"/>
</dbReference>
<dbReference type="NCBIfam" id="TIGR00414">
    <property type="entry name" value="serS"/>
    <property type="match status" value="1"/>
</dbReference>
<feature type="coiled-coil region" evidence="14">
    <location>
        <begin position="1258"/>
        <end position="1285"/>
    </location>
</feature>
<dbReference type="OMA" id="ECRTITM"/>
<protein>
    <recommendedName>
        <fullName evidence="11">Seryl-tRNA synthetase</fullName>
        <ecNumber evidence="3">3.2.1.21</ecNumber>
        <ecNumber evidence="4">6.1.1.11</ecNumber>
    </recommendedName>
    <alternativeName>
        <fullName evidence="12">Seryl-tRNA(Ser) synthetase</fullName>
    </alternativeName>
</protein>
<evidence type="ECO:0000313" key="16">
    <source>
        <dbReference type="EMBL" id="PKX88515.1"/>
    </source>
</evidence>
<dbReference type="SUPFAM" id="SSF46589">
    <property type="entry name" value="tRNA-binding arm"/>
    <property type="match status" value="1"/>
</dbReference>